<evidence type="ECO:0000256" key="1">
    <source>
        <dbReference type="ARBA" id="ARBA00009437"/>
    </source>
</evidence>
<keyword evidence="3" id="KW-0238">DNA-binding</keyword>
<dbReference type="InterPro" id="IPR000847">
    <property type="entry name" value="LysR_HTH_N"/>
</dbReference>
<dbReference type="RefSeq" id="WP_348953297.1">
    <property type="nucleotide sequence ID" value="NZ_JBDZYD010000008.1"/>
</dbReference>
<evidence type="ECO:0000313" key="7">
    <source>
        <dbReference type="Proteomes" id="UP001440984"/>
    </source>
</evidence>
<reference evidence="6 7" key="1">
    <citation type="submission" date="2024-05" db="EMBL/GenBank/DDBJ databases">
        <authorList>
            <person name="Zhao H."/>
            <person name="Xu Y."/>
            <person name="Lin S."/>
            <person name="Spain J.C."/>
            <person name="Zhou N.-Y."/>
        </authorList>
    </citation>
    <scope>NUCLEOTIDE SEQUENCE [LARGE SCALE GENOMIC DNA]</scope>
    <source>
        <strain evidence="6 7">NEAU-NG30</strain>
    </source>
</reference>
<dbReference type="PRINTS" id="PR00039">
    <property type="entry name" value="HTHLYSR"/>
</dbReference>
<dbReference type="Pfam" id="PF00126">
    <property type="entry name" value="HTH_1"/>
    <property type="match status" value="1"/>
</dbReference>
<dbReference type="Pfam" id="PF03466">
    <property type="entry name" value="LysR_substrate"/>
    <property type="match status" value="1"/>
</dbReference>
<protein>
    <submittedName>
        <fullName evidence="6">LysR substrate-binding domain-containing protein</fullName>
    </submittedName>
</protein>
<dbReference type="InterPro" id="IPR036388">
    <property type="entry name" value="WH-like_DNA-bd_sf"/>
</dbReference>
<dbReference type="PROSITE" id="PS50931">
    <property type="entry name" value="HTH_LYSR"/>
    <property type="match status" value="1"/>
</dbReference>
<proteinExistence type="inferred from homology"/>
<dbReference type="CDD" id="cd08414">
    <property type="entry name" value="PBP2_LTTR_aromatics_like"/>
    <property type="match status" value="1"/>
</dbReference>
<organism evidence="6 7">
    <name type="scientific">Amycolatopsis melonis</name>
    <dbReference type="NCBI Taxonomy" id="3156488"/>
    <lineage>
        <taxon>Bacteria</taxon>
        <taxon>Bacillati</taxon>
        <taxon>Actinomycetota</taxon>
        <taxon>Actinomycetes</taxon>
        <taxon>Pseudonocardiales</taxon>
        <taxon>Pseudonocardiaceae</taxon>
        <taxon>Amycolatopsis</taxon>
    </lineage>
</organism>
<dbReference type="SUPFAM" id="SSF46785">
    <property type="entry name" value="Winged helix' DNA-binding domain"/>
    <property type="match status" value="1"/>
</dbReference>
<dbReference type="PANTHER" id="PTHR30346">
    <property type="entry name" value="TRANSCRIPTIONAL DUAL REGULATOR HCAR-RELATED"/>
    <property type="match status" value="1"/>
</dbReference>
<keyword evidence="7" id="KW-1185">Reference proteome</keyword>
<dbReference type="InterPro" id="IPR005119">
    <property type="entry name" value="LysR_subst-bd"/>
</dbReference>
<gene>
    <name evidence="6" type="ORF">ABJI51_22760</name>
</gene>
<comment type="caution">
    <text evidence="6">The sequence shown here is derived from an EMBL/GenBank/DDBJ whole genome shotgun (WGS) entry which is preliminary data.</text>
</comment>
<evidence type="ECO:0000256" key="2">
    <source>
        <dbReference type="ARBA" id="ARBA00023015"/>
    </source>
</evidence>
<dbReference type="Gene3D" id="1.10.10.10">
    <property type="entry name" value="Winged helix-like DNA-binding domain superfamily/Winged helix DNA-binding domain"/>
    <property type="match status" value="1"/>
</dbReference>
<name>A0ABV0LHY4_9PSEU</name>
<dbReference type="Proteomes" id="UP001440984">
    <property type="component" value="Unassembled WGS sequence"/>
</dbReference>
<feature type="domain" description="HTH lysR-type" evidence="5">
    <location>
        <begin position="1"/>
        <end position="60"/>
    </location>
</feature>
<evidence type="ECO:0000256" key="3">
    <source>
        <dbReference type="ARBA" id="ARBA00023125"/>
    </source>
</evidence>
<sequence>MDVHVRDLRYFVAVAEELSFTKAAVRLFIAQPSLSKQIRRLETVLRVALFDRDHRTVALTAAGAALLPQARQVIGQWEAAQRALADAAAAERRTLTVGFHTRIGRGLLPRVTAAMATALPQWRLLFRQIAWSDPTVGLDSGEVDVAVAWLPVPEGFPRKVVATEDRWVALPAGHRLATREAVPLSELAGEPFIALPRSAGPLREFWLGNDRSPAPARVVAEAETAEESLEAVGSGLGVALLSAGNAQIYQRDDIVCRPVTGLAPAELAVVWRAGEERHAVRVFVEACERCLCDGG</sequence>
<evidence type="ECO:0000259" key="5">
    <source>
        <dbReference type="PROSITE" id="PS50931"/>
    </source>
</evidence>
<keyword evidence="2" id="KW-0805">Transcription regulation</keyword>
<dbReference type="PANTHER" id="PTHR30346:SF0">
    <property type="entry name" value="HCA OPERON TRANSCRIPTIONAL ACTIVATOR HCAR"/>
    <property type="match status" value="1"/>
</dbReference>
<comment type="similarity">
    <text evidence="1">Belongs to the LysR transcriptional regulatory family.</text>
</comment>
<evidence type="ECO:0000256" key="4">
    <source>
        <dbReference type="ARBA" id="ARBA00023163"/>
    </source>
</evidence>
<evidence type="ECO:0000313" key="6">
    <source>
        <dbReference type="EMBL" id="MEQ0561914.1"/>
    </source>
</evidence>
<dbReference type="EMBL" id="JBDZYD010000008">
    <property type="protein sequence ID" value="MEQ0561914.1"/>
    <property type="molecule type" value="Genomic_DNA"/>
</dbReference>
<accession>A0ABV0LHY4</accession>
<dbReference type="InterPro" id="IPR036390">
    <property type="entry name" value="WH_DNA-bd_sf"/>
</dbReference>
<keyword evidence="4" id="KW-0804">Transcription</keyword>
<dbReference type="Gene3D" id="3.40.190.10">
    <property type="entry name" value="Periplasmic binding protein-like II"/>
    <property type="match status" value="2"/>
</dbReference>
<dbReference type="SUPFAM" id="SSF53850">
    <property type="entry name" value="Periplasmic binding protein-like II"/>
    <property type="match status" value="1"/>
</dbReference>